<dbReference type="PANTHER" id="PTHR43024">
    <property type="entry name" value="UDP-N-ACETYLMURAMOYL-TRIPEPTIDE--D-ALANYL-D-ALANINE LIGASE"/>
    <property type="match status" value="1"/>
</dbReference>
<dbReference type="AlphaFoldDB" id="A0AA37RYA2"/>
<dbReference type="SUPFAM" id="SSF63418">
    <property type="entry name" value="MurE/MurF N-terminal domain"/>
    <property type="match status" value="1"/>
</dbReference>
<comment type="catalytic activity">
    <reaction evidence="10 11">
        <text>D-alanyl-D-alanine + UDP-N-acetyl-alpha-D-muramoyl-L-alanyl-gamma-D-glutamyl-meso-2,6-diaminopimelate + ATP = UDP-N-acetyl-alpha-D-muramoyl-L-alanyl-gamma-D-glutamyl-meso-2,6-diaminopimeloyl-D-alanyl-D-alanine + ADP + phosphate + H(+)</text>
        <dbReference type="Rhea" id="RHEA:28374"/>
        <dbReference type="ChEBI" id="CHEBI:15378"/>
        <dbReference type="ChEBI" id="CHEBI:30616"/>
        <dbReference type="ChEBI" id="CHEBI:43474"/>
        <dbReference type="ChEBI" id="CHEBI:57822"/>
        <dbReference type="ChEBI" id="CHEBI:61386"/>
        <dbReference type="ChEBI" id="CHEBI:83905"/>
        <dbReference type="ChEBI" id="CHEBI:456216"/>
        <dbReference type="EC" id="6.3.2.10"/>
    </reaction>
</comment>
<evidence type="ECO:0000256" key="6">
    <source>
        <dbReference type="ARBA" id="ARBA00022960"/>
    </source>
</evidence>
<dbReference type="InterPro" id="IPR013221">
    <property type="entry name" value="Mur_ligase_cen"/>
</dbReference>
<evidence type="ECO:0000259" key="13">
    <source>
        <dbReference type="Pfam" id="PF02875"/>
    </source>
</evidence>
<feature type="domain" description="Mur ligase N-terminal catalytic" evidence="12">
    <location>
        <begin position="24"/>
        <end position="80"/>
    </location>
</feature>
<protein>
    <recommendedName>
        <fullName evidence="10 11">UDP-N-acetylmuramoyl-tripeptide--D-alanyl-D-alanine ligase</fullName>
        <ecNumber evidence="10 11">6.3.2.10</ecNumber>
    </recommendedName>
    <alternativeName>
        <fullName evidence="10">D-alanyl-D-alanine-adding enzyme</fullName>
    </alternativeName>
</protein>
<proteinExistence type="inferred from homology"/>
<dbReference type="Gene3D" id="3.40.1190.10">
    <property type="entry name" value="Mur-like, catalytic domain"/>
    <property type="match status" value="1"/>
</dbReference>
<dbReference type="InterPro" id="IPR036565">
    <property type="entry name" value="Mur-like_cat_sf"/>
</dbReference>
<reference evidence="15" key="1">
    <citation type="journal article" date="2014" name="Int. J. Syst. Evol. Microbiol.">
        <title>Complete genome sequence of Corynebacterium casei LMG S-19264T (=DSM 44701T), isolated from a smear-ripened cheese.</title>
        <authorList>
            <consortium name="US DOE Joint Genome Institute (JGI-PGF)"/>
            <person name="Walter F."/>
            <person name="Albersmeier A."/>
            <person name="Kalinowski J."/>
            <person name="Ruckert C."/>
        </authorList>
    </citation>
    <scope>NUCLEOTIDE SEQUENCE</scope>
    <source>
        <strain evidence="15">NBRC 101628</strain>
    </source>
</reference>
<gene>
    <name evidence="10 15" type="primary">murF</name>
    <name evidence="15" type="ORF">GCM10007895_28100</name>
</gene>
<dbReference type="Gene3D" id="3.90.190.20">
    <property type="entry name" value="Mur ligase, C-terminal domain"/>
    <property type="match status" value="1"/>
</dbReference>
<dbReference type="GO" id="GO:0047480">
    <property type="term" value="F:UDP-N-acetylmuramoyl-tripeptide-D-alanyl-D-alanine ligase activity"/>
    <property type="evidence" value="ECO:0007669"/>
    <property type="project" value="UniProtKB-UniRule"/>
</dbReference>
<evidence type="ECO:0000256" key="10">
    <source>
        <dbReference type="HAMAP-Rule" id="MF_02019"/>
    </source>
</evidence>
<keyword evidence="7 10" id="KW-0573">Peptidoglycan synthesis</keyword>
<evidence type="ECO:0000256" key="3">
    <source>
        <dbReference type="ARBA" id="ARBA00022618"/>
    </source>
</evidence>
<keyword evidence="6 10" id="KW-0133">Cell shape</keyword>
<dbReference type="GO" id="GO:0009252">
    <property type="term" value="P:peptidoglycan biosynthetic process"/>
    <property type="evidence" value="ECO:0007669"/>
    <property type="project" value="UniProtKB-UniRule"/>
</dbReference>
<evidence type="ECO:0000256" key="1">
    <source>
        <dbReference type="ARBA" id="ARBA00022490"/>
    </source>
</evidence>
<organism evidence="15 16">
    <name type="scientific">Paraferrimonas sedimenticola</name>
    <dbReference type="NCBI Taxonomy" id="375674"/>
    <lineage>
        <taxon>Bacteria</taxon>
        <taxon>Pseudomonadati</taxon>
        <taxon>Pseudomonadota</taxon>
        <taxon>Gammaproteobacteria</taxon>
        <taxon>Alteromonadales</taxon>
        <taxon>Ferrimonadaceae</taxon>
        <taxon>Paraferrimonas</taxon>
    </lineage>
</organism>
<dbReference type="Pfam" id="PF02875">
    <property type="entry name" value="Mur_ligase_C"/>
    <property type="match status" value="1"/>
</dbReference>
<dbReference type="EMBL" id="BSNC01000006">
    <property type="protein sequence ID" value="GLP97503.1"/>
    <property type="molecule type" value="Genomic_DNA"/>
</dbReference>
<dbReference type="Pfam" id="PF08245">
    <property type="entry name" value="Mur_ligase_M"/>
    <property type="match status" value="1"/>
</dbReference>
<dbReference type="GO" id="GO:0051301">
    <property type="term" value="P:cell division"/>
    <property type="evidence" value="ECO:0007669"/>
    <property type="project" value="UniProtKB-KW"/>
</dbReference>
<evidence type="ECO:0000256" key="8">
    <source>
        <dbReference type="ARBA" id="ARBA00023306"/>
    </source>
</evidence>
<dbReference type="RefSeq" id="WP_095504657.1">
    <property type="nucleotide sequence ID" value="NZ_BSNC01000006.1"/>
</dbReference>
<dbReference type="InterPro" id="IPR035911">
    <property type="entry name" value="MurE/MurF_N"/>
</dbReference>
<name>A0AA37RYA2_9GAMM</name>
<dbReference type="EC" id="6.3.2.10" evidence="10 11"/>
<dbReference type="InterPro" id="IPR036615">
    <property type="entry name" value="Mur_ligase_C_dom_sf"/>
</dbReference>
<comment type="subcellular location">
    <subcellularLocation>
        <location evidence="10 11">Cytoplasm</location>
    </subcellularLocation>
</comment>
<keyword evidence="5 10" id="KW-0067">ATP-binding</keyword>
<evidence type="ECO:0000313" key="16">
    <source>
        <dbReference type="Proteomes" id="UP001161422"/>
    </source>
</evidence>
<evidence type="ECO:0000256" key="9">
    <source>
        <dbReference type="ARBA" id="ARBA00023316"/>
    </source>
</evidence>
<comment type="caution">
    <text evidence="15">The sequence shown here is derived from an EMBL/GenBank/DDBJ whole genome shotgun (WGS) entry which is preliminary data.</text>
</comment>
<keyword evidence="16" id="KW-1185">Reference proteome</keyword>
<comment type="similarity">
    <text evidence="10">Belongs to the MurCDEF family. MurF subfamily.</text>
</comment>
<dbReference type="Proteomes" id="UP001161422">
    <property type="component" value="Unassembled WGS sequence"/>
</dbReference>
<reference evidence="15" key="2">
    <citation type="submission" date="2023-01" db="EMBL/GenBank/DDBJ databases">
        <title>Draft genome sequence of Paraferrimonas sedimenticola strain NBRC 101628.</title>
        <authorList>
            <person name="Sun Q."/>
            <person name="Mori K."/>
        </authorList>
    </citation>
    <scope>NUCLEOTIDE SEQUENCE</scope>
    <source>
        <strain evidence="15">NBRC 101628</strain>
    </source>
</reference>
<evidence type="ECO:0000313" key="15">
    <source>
        <dbReference type="EMBL" id="GLP97503.1"/>
    </source>
</evidence>
<sequence>MFPLSLQSIATACNGKLVGADRQIDSVTTNSNQVTRGGLFVALIGERFDAHEFAEQAYEQGAAALLVSRQLPIDCPQVIVTDTQIGLGKIGELVRDMAEIQALAITGSSGKTTVKEMLASILSQAGNVLATKGNFNNEIGVPLTLLRLDESYDFGVFELGANHIGEIAYTSALAKPKVALVNNVGDAHLEGFGSRDGIAQAKSEIYGALASDGVAVINQDDDYADYMLQANLNRQIVTFSVYDDSADLHATEVKLDELGCASFVLNYQGQTQAIQVNLPGEHQVANGLAAAAMALQVGLSLSQVASGLSQLAGVPGRMQLNQRSDVCIVDDSYNANPASVKAAIDWLAKNCASTSLVLGDCAELGDNAPLLHREMGEYAKTRQVDRVFSLGSLSAHASAAADGQHFDDIQELQSQLLDMLRQRQGPQVIVVKGSRSARMERVVQYLLTAFDEGEWQ</sequence>
<dbReference type="GO" id="GO:0008360">
    <property type="term" value="P:regulation of cell shape"/>
    <property type="evidence" value="ECO:0007669"/>
    <property type="project" value="UniProtKB-KW"/>
</dbReference>
<dbReference type="SUPFAM" id="SSF53244">
    <property type="entry name" value="MurD-like peptide ligases, peptide-binding domain"/>
    <property type="match status" value="1"/>
</dbReference>
<dbReference type="SUPFAM" id="SSF53623">
    <property type="entry name" value="MurD-like peptide ligases, catalytic domain"/>
    <property type="match status" value="1"/>
</dbReference>
<feature type="domain" description="Mur ligase central" evidence="14">
    <location>
        <begin position="105"/>
        <end position="294"/>
    </location>
</feature>
<dbReference type="InterPro" id="IPR051046">
    <property type="entry name" value="MurCDEF_CellWall_CoF430Synth"/>
</dbReference>
<keyword evidence="8 10" id="KW-0131">Cell cycle</keyword>
<evidence type="ECO:0000256" key="2">
    <source>
        <dbReference type="ARBA" id="ARBA00022598"/>
    </source>
</evidence>
<keyword evidence="9 10" id="KW-0961">Cell wall biogenesis/degradation</keyword>
<dbReference type="GO" id="GO:0071555">
    <property type="term" value="P:cell wall organization"/>
    <property type="evidence" value="ECO:0007669"/>
    <property type="project" value="UniProtKB-KW"/>
</dbReference>
<evidence type="ECO:0000259" key="14">
    <source>
        <dbReference type="Pfam" id="PF08245"/>
    </source>
</evidence>
<dbReference type="Pfam" id="PF01225">
    <property type="entry name" value="Mur_ligase"/>
    <property type="match status" value="1"/>
</dbReference>
<evidence type="ECO:0000256" key="5">
    <source>
        <dbReference type="ARBA" id="ARBA00022840"/>
    </source>
</evidence>
<dbReference type="NCBIfam" id="TIGR01143">
    <property type="entry name" value="murF"/>
    <property type="match status" value="1"/>
</dbReference>
<evidence type="ECO:0000259" key="12">
    <source>
        <dbReference type="Pfam" id="PF01225"/>
    </source>
</evidence>
<keyword evidence="2 10" id="KW-0436">Ligase</keyword>
<feature type="binding site" evidence="10">
    <location>
        <begin position="107"/>
        <end position="113"/>
    </location>
    <ligand>
        <name>ATP</name>
        <dbReference type="ChEBI" id="CHEBI:30616"/>
    </ligand>
</feature>
<comment type="pathway">
    <text evidence="10 11">Cell wall biogenesis; peptidoglycan biosynthesis.</text>
</comment>
<evidence type="ECO:0000256" key="11">
    <source>
        <dbReference type="RuleBase" id="RU004136"/>
    </source>
</evidence>
<evidence type="ECO:0000256" key="4">
    <source>
        <dbReference type="ARBA" id="ARBA00022741"/>
    </source>
</evidence>
<dbReference type="HAMAP" id="MF_02019">
    <property type="entry name" value="MurF"/>
    <property type="match status" value="1"/>
</dbReference>
<dbReference type="GO" id="GO:0005737">
    <property type="term" value="C:cytoplasm"/>
    <property type="evidence" value="ECO:0007669"/>
    <property type="project" value="UniProtKB-SubCell"/>
</dbReference>
<evidence type="ECO:0000256" key="7">
    <source>
        <dbReference type="ARBA" id="ARBA00022984"/>
    </source>
</evidence>
<keyword evidence="1 10" id="KW-0963">Cytoplasm</keyword>
<dbReference type="PANTHER" id="PTHR43024:SF1">
    <property type="entry name" value="UDP-N-ACETYLMURAMOYL-TRIPEPTIDE--D-ALANYL-D-ALANINE LIGASE"/>
    <property type="match status" value="1"/>
</dbReference>
<comment type="function">
    <text evidence="10 11">Involved in cell wall formation. Catalyzes the final step in the synthesis of UDP-N-acetylmuramoyl-pentapeptide, the precursor of murein.</text>
</comment>
<keyword evidence="4 10" id="KW-0547">Nucleotide-binding</keyword>
<dbReference type="Gene3D" id="3.40.1390.10">
    <property type="entry name" value="MurE/MurF, N-terminal domain"/>
    <property type="match status" value="1"/>
</dbReference>
<dbReference type="InterPro" id="IPR005863">
    <property type="entry name" value="UDP-N-AcMur_synth"/>
</dbReference>
<feature type="domain" description="Mur ligase C-terminal" evidence="13">
    <location>
        <begin position="316"/>
        <end position="435"/>
    </location>
</feature>
<dbReference type="GO" id="GO:0005524">
    <property type="term" value="F:ATP binding"/>
    <property type="evidence" value="ECO:0007669"/>
    <property type="project" value="UniProtKB-UniRule"/>
</dbReference>
<dbReference type="InterPro" id="IPR004101">
    <property type="entry name" value="Mur_ligase_C"/>
</dbReference>
<dbReference type="InterPro" id="IPR000713">
    <property type="entry name" value="Mur_ligase_N"/>
</dbReference>
<keyword evidence="3 10" id="KW-0132">Cell division</keyword>
<accession>A0AA37RYA2</accession>